<organism evidence="8 9">
    <name type="scientific">Mucilaginibacter agri</name>
    <dbReference type="NCBI Taxonomy" id="2695265"/>
    <lineage>
        <taxon>Bacteria</taxon>
        <taxon>Pseudomonadati</taxon>
        <taxon>Bacteroidota</taxon>
        <taxon>Sphingobacteriia</taxon>
        <taxon>Sphingobacteriales</taxon>
        <taxon>Sphingobacteriaceae</taxon>
        <taxon>Mucilaginibacter</taxon>
    </lineage>
</organism>
<protein>
    <submittedName>
        <fullName evidence="8">Response regulator</fullName>
    </submittedName>
</protein>
<dbReference type="PRINTS" id="PR00038">
    <property type="entry name" value="HTHLUXR"/>
</dbReference>
<dbReference type="PROSITE" id="PS50110">
    <property type="entry name" value="RESPONSE_REGULATORY"/>
    <property type="match status" value="1"/>
</dbReference>
<sequence>MIKVTIFDDHKERRDALKLLLSLQKDMECISDFEDCSNLVSDLKKNTPQVVLMDIHMPCVDGIAGVKLLRQNFPDVFIIMQTVFEDDENLFNSLLAGAHGYILKKSANEKIIEGITEVVNGGAPMTPAIAKRVLDYFSRKNTKGKEETFDLSKRERDVLTLLVKGYSHKMIAAELFISTFTVNNHIKNIYQKMQVHSVSEAVATAIQKNVV</sequence>
<dbReference type="PANTHER" id="PTHR43214">
    <property type="entry name" value="TWO-COMPONENT RESPONSE REGULATOR"/>
    <property type="match status" value="1"/>
</dbReference>
<keyword evidence="3" id="KW-0238">DNA-binding</keyword>
<comment type="caution">
    <text evidence="8">The sequence shown here is derived from an EMBL/GenBank/DDBJ whole genome shotgun (WGS) entry which is preliminary data.</text>
</comment>
<dbReference type="GO" id="GO:0006355">
    <property type="term" value="P:regulation of DNA-templated transcription"/>
    <property type="evidence" value="ECO:0007669"/>
    <property type="project" value="InterPro"/>
</dbReference>
<keyword evidence="9" id="KW-1185">Reference proteome</keyword>
<dbReference type="GO" id="GO:0000160">
    <property type="term" value="P:phosphorelay signal transduction system"/>
    <property type="evidence" value="ECO:0007669"/>
    <property type="project" value="InterPro"/>
</dbReference>
<feature type="domain" description="HTH luxR-type" evidence="6">
    <location>
        <begin position="144"/>
        <end position="209"/>
    </location>
</feature>
<accession>A0A965ZK32</accession>
<evidence type="ECO:0000256" key="3">
    <source>
        <dbReference type="ARBA" id="ARBA00023125"/>
    </source>
</evidence>
<dbReference type="SUPFAM" id="SSF46894">
    <property type="entry name" value="C-terminal effector domain of the bipartite response regulators"/>
    <property type="match status" value="1"/>
</dbReference>
<evidence type="ECO:0000256" key="5">
    <source>
        <dbReference type="PROSITE-ProRule" id="PRU00169"/>
    </source>
</evidence>
<feature type="domain" description="Response regulatory" evidence="7">
    <location>
        <begin position="3"/>
        <end position="119"/>
    </location>
</feature>
<dbReference type="GO" id="GO:0003677">
    <property type="term" value="F:DNA binding"/>
    <property type="evidence" value="ECO:0007669"/>
    <property type="project" value="UniProtKB-KW"/>
</dbReference>
<evidence type="ECO:0000259" key="6">
    <source>
        <dbReference type="PROSITE" id="PS50043"/>
    </source>
</evidence>
<dbReference type="InterPro" id="IPR039420">
    <property type="entry name" value="WalR-like"/>
</dbReference>
<dbReference type="InterPro" id="IPR058245">
    <property type="entry name" value="NreC/VraR/RcsB-like_REC"/>
</dbReference>
<feature type="modified residue" description="4-aspartylphosphate" evidence="5">
    <location>
        <position position="54"/>
    </location>
</feature>
<evidence type="ECO:0000313" key="8">
    <source>
        <dbReference type="EMBL" id="NCD71116.1"/>
    </source>
</evidence>
<reference evidence="8" key="1">
    <citation type="submission" date="2020-01" db="EMBL/GenBank/DDBJ databases">
        <authorList>
            <person name="Seo Y.L."/>
        </authorList>
    </citation>
    <scope>NUCLEOTIDE SEQUENCE</scope>
    <source>
        <strain evidence="8">R11</strain>
    </source>
</reference>
<name>A0A965ZK32_9SPHI</name>
<dbReference type="Pfam" id="PF00196">
    <property type="entry name" value="GerE"/>
    <property type="match status" value="1"/>
</dbReference>
<dbReference type="InterPro" id="IPR000792">
    <property type="entry name" value="Tscrpt_reg_LuxR_C"/>
</dbReference>
<keyword evidence="4" id="KW-0804">Transcription</keyword>
<dbReference type="PROSITE" id="PS50043">
    <property type="entry name" value="HTH_LUXR_2"/>
    <property type="match status" value="1"/>
</dbReference>
<gene>
    <name evidence="8" type="ORF">GSY63_17250</name>
</gene>
<keyword evidence="1 5" id="KW-0597">Phosphoprotein</keyword>
<dbReference type="RefSeq" id="WP_166587092.1">
    <property type="nucleotide sequence ID" value="NZ_WWEO01000044.1"/>
</dbReference>
<dbReference type="CDD" id="cd06170">
    <property type="entry name" value="LuxR_C_like"/>
    <property type="match status" value="1"/>
</dbReference>
<dbReference type="InterPro" id="IPR001789">
    <property type="entry name" value="Sig_transdc_resp-reg_receiver"/>
</dbReference>
<dbReference type="PANTHER" id="PTHR43214:SF24">
    <property type="entry name" value="TRANSCRIPTIONAL REGULATORY PROTEIN NARL-RELATED"/>
    <property type="match status" value="1"/>
</dbReference>
<dbReference type="SMART" id="SM00448">
    <property type="entry name" value="REC"/>
    <property type="match status" value="1"/>
</dbReference>
<dbReference type="CDD" id="cd17535">
    <property type="entry name" value="REC_NarL-like"/>
    <property type="match status" value="1"/>
</dbReference>
<dbReference type="EMBL" id="WWEO01000044">
    <property type="protein sequence ID" value="NCD71116.1"/>
    <property type="molecule type" value="Genomic_DNA"/>
</dbReference>
<evidence type="ECO:0000256" key="2">
    <source>
        <dbReference type="ARBA" id="ARBA00023015"/>
    </source>
</evidence>
<dbReference type="Proteomes" id="UP000638732">
    <property type="component" value="Unassembled WGS sequence"/>
</dbReference>
<evidence type="ECO:0000313" key="9">
    <source>
        <dbReference type="Proteomes" id="UP000638732"/>
    </source>
</evidence>
<evidence type="ECO:0000259" key="7">
    <source>
        <dbReference type="PROSITE" id="PS50110"/>
    </source>
</evidence>
<keyword evidence="2" id="KW-0805">Transcription regulation</keyword>
<dbReference type="SMART" id="SM00421">
    <property type="entry name" value="HTH_LUXR"/>
    <property type="match status" value="1"/>
</dbReference>
<dbReference type="Gene3D" id="3.40.50.2300">
    <property type="match status" value="1"/>
</dbReference>
<proteinExistence type="predicted"/>
<evidence type="ECO:0000256" key="1">
    <source>
        <dbReference type="ARBA" id="ARBA00022553"/>
    </source>
</evidence>
<dbReference type="Pfam" id="PF00072">
    <property type="entry name" value="Response_reg"/>
    <property type="match status" value="1"/>
</dbReference>
<evidence type="ECO:0000256" key="4">
    <source>
        <dbReference type="ARBA" id="ARBA00023163"/>
    </source>
</evidence>
<dbReference type="InterPro" id="IPR011006">
    <property type="entry name" value="CheY-like_superfamily"/>
</dbReference>
<dbReference type="InterPro" id="IPR016032">
    <property type="entry name" value="Sig_transdc_resp-reg_C-effctor"/>
</dbReference>
<dbReference type="SUPFAM" id="SSF52172">
    <property type="entry name" value="CheY-like"/>
    <property type="match status" value="1"/>
</dbReference>
<reference evidence="8" key="2">
    <citation type="submission" date="2020-10" db="EMBL/GenBank/DDBJ databases">
        <title>Mucilaginibacter sp. nov., isolated from soil.</title>
        <authorList>
            <person name="Jeon C.O."/>
        </authorList>
    </citation>
    <scope>NUCLEOTIDE SEQUENCE</scope>
    <source>
        <strain evidence="8">R11</strain>
    </source>
</reference>
<dbReference type="AlphaFoldDB" id="A0A965ZK32"/>